<protein>
    <recommendedName>
        <fullName evidence="4">C2H2-type domain-containing protein</fullName>
    </recommendedName>
</protein>
<evidence type="ECO:0000256" key="2">
    <source>
        <dbReference type="SAM" id="Phobius"/>
    </source>
</evidence>
<keyword evidence="2" id="KW-1133">Transmembrane helix</keyword>
<sequence length="576" mass="63562">MALLIYAALSFLSSSSMVYWLSDVPITLSHSHPAFTRPKMTFDRENCDLVPNFQRNFCSNFVCICCYVRLPSLHDLYDHLEEAHIGPNGMRKWPPKVCSELSKLSGSPRATSPSKDPDSDYAPDESVLAIAYSTRGTSNDVSPYEDTFHLDYFTTCDAENIPQCPPFRYPLAHNERSCPCPPPQSTIVASYSEASDRGQQEDKIEAGPQNRDRESSACPIRVRLRNRKRCTAISSSNRKATQSKISSSTESRTNTEIAVKSGYRKKISKKELVYNCLTYRNANGLKYHKEKGTCVISEEFFAANRVSLDHHTSILSSSEIQRTSAPPRVSTSTLRSRPPMDRLTPPDSSSSPSPVTPKDIIPSHDLPPHKSLDLSQSDEMHSDEEISSRSVASDEVGSALYMEALTCDQRSHMRAEFSLLHSSASPLSFRSRSLSPLSLLESLESPPASPVGYHGLTRLGISTGHLETNLPASVFAPAVSLTLDRDSCCTSAGIAVLDDSEGALKAQTLSFGDGVQLDDEAMEDELDRVDSVDGSNLKEGEEEDVLKAATKVQFFISTCFFLSLHSIKVFIIFLMQ</sequence>
<proteinExistence type="predicted"/>
<feature type="compositionally biased region" description="Basic and acidic residues" evidence="1">
    <location>
        <begin position="366"/>
        <end position="387"/>
    </location>
</feature>
<gene>
    <name evidence="5" type="ORF">DFH05DRAFT_1509751</name>
</gene>
<organism evidence="5 6">
    <name type="scientific">Lentinula detonsa</name>
    <dbReference type="NCBI Taxonomy" id="2804962"/>
    <lineage>
        <taxon>Eukaryota</taxon>
        <taxon>Fungi</taxon>
        <taxon>Dikarya</taxon>
        <taxon>Basidiomycota</taxon>
        <taxon>Agaricomycotina</taxon>
        <taxon>Agaricomycetes</taxon>
        <taxon>Agaricomycetidae</taxon>
        <taxon>Agaricales</taxon>
        <taxon>Marasmiineae</taxon>
        <taxon>Omphalotaceae</taxon>
        <taxon>Lentinula</taxon>
    </lineage>
</organism>
<feature type="compositionally biased region" description="Polar residues" evidence="1">
    <location>
        <begin position="232"/>
        <end position="254"/>
    </location>
</feature>
<feature type="chain" id="PRO_5040821362" description="C2H2-type domain-containing protein" evidence="3">
    <location>
        <begin position="18"/>
        <end position="576"/>
    </location>
</feature>
<feature type="compositionally biased region" description="Basic and acidic residues" evidence="1">
    <location>
        <begin position="194"/>
        <end position="215"/>
    </location>
</feature>
<dbReference type="InterPro" id="IPR013087">
    <property type="entry name" value="Znf_C2H2_type"/>
</dbReference>
<evidence type="ECO:0000256" key="3">
    <source>
        <dbReference type="SAM" id="SignalP"/>
    </source>
</evidence>
<keyword evidence="6" id="KW-1185">Reference proteome</keyword>
<feature type="compositionally biased region" description="Low complexity" evidence="1">
    <location>
        <begin position="345"/>
        <end position="357"/>
    </location>
</feature>
<evidence type="ECO:0000259" key="4">
    <source>
        <dbReference type="PROSITE" id="PS00028"/>
    </source>
</evidence>
<keyword evidence="2" id="KW-0472">Membrane</keyword>
<feature type="region of interest" description="Disordered" evidence="1">
    <location>
        <begin position="231"/>
        <end position="254"/>
    </location>
</feature>
<reference evidence="5 6" key="1">
    <citation type="journal article" date="2023" name="Proc. Natl. Acad. Sci. U.S.A.">
        <title>A global phylogenomic analysis of the shiitake genus Lentinula.</title>
        <authorList>
            <person name="Sierra-Patev S."/>
            <person name="Min B."/>
            <person name="Naranjo-Ortiz M."/>
            <person name="Looney B."/>
            <person name="Konkel Z."/>
            <person name="Slot J.C."/>
            <person name="Sakamoto Y."/>
            <person name="Steenwyk J.L."/>
            <person name="Rokas A."/>
            <person name="Carro J."/>
            <person name="Camarero S."/>
            <person name="Ferreira P."/>
            <person name="Molpeceres G."/>
            <person name="Ruiz-Duenas F.J."/>
            <person name="Serrano A."/>
            <person name="Henrissat B."/>
            <person name="Drula E."/>
            <person name="Hughes K.W."/>
            <person name="Mata J.L."/>
            <person name="Ishikawa N.K."/>
            <person name="Vargas-Isla R."/>
            <person name="Ushijima S."/>
            <person name="Smith C.A."/>
            <person name="Donoghue J."/>
            <person name="Ahrendt S."/>
            <person name="Andreopoulos W."/>
            <person name="He G."/>
            <person name="LaButti K."/>
            <person name="Lipzen A."/>
            <person name="Ng V."/>
            <person name="Riley R."/>
            <person name="Sandor L."/>
            <person name="Barry K."/>
            <person name="Martinez A.T."/>
            <person name="Xiao Y."/>
            <person name="Gibbons J.G."/>
            <person name="Terashima K."/>
            <person name="Grigoriev I.V."/>
            <person name="Hibbett D."/>
        </authorList>
    </citation>
    <scope>NUCLEOTIDE SEQUENCE [LARGE SCALE GENOMIC DNA]</scope>
    <source>
        <strain evidence="5 6">TFB7810</strain>
    </source>
</reference>
<evidence type="ECO:0000313" key="5">
    <source>
        <dbReference type="EMBL" id="KAJ3740652.1"/>
    </source>
</evidence>
<evidence type="ECO:0000256" key="1">
    <source>
        <dbReference type="SAM" id="MobiDB-lite"/>
    </source>
</evidence>
<evidence type="ECO:0000313" key="6">
    <source>
        <dbReference type="Proteomes" id="UP001142393"/>
    </source>
</evidence>
<feature type="region of interest" description="Disordered" evidence="1">
    <location>
        <begin position="191"/>
        <end position="218"/>
    </location>
</feature>
<feature type="domain" description="C2H2-type" evidence="4">
    <location>
        <begin position="63"/>
        <end position="84"/>
    </location>
</feature>
<feature type="transmembrane region" description="Helical" evidence="2">
    <location>
        <begin position="554"/>
        <end position="575"/>
    </location>
</feature>
<dbReference type="Proteomes" id="UP001142393">
    <property type="component" value="Unassembled WGS sequence"/>
</dbReference>
<feature type="region of interest" description="Disordered" evidence="1">
    <location>
        <begin position="316"/>
        <end position="393"/>
    </location>
</feature>
<dbReference type="AlphaFoldDB" id="A0A9W8NTM4"/>
<dbReference type="EMBL" id="JANVFU010000014">
    <property type="protein sequence ID" value="KAJ3740652.1"/>
    <property type="molecule type" value="Genomic_DNA"/>
</dbReference>
<feature type="compositionally biased region" description="Polar residues" evidence="1">
    <location>
        <begin position="316"/>
        <end position="335"/>
    </location>
</feature>
<accession>A0A9W8NTM4</accession>
<feature type="signal peptide" evidence="3">
    <location>
        <begin position="1"/>
        <end position="17"/>
    </location>
</feature>
<keyword evidence="2" id="KW-0812">Transmembrane</keyword>
<name>A0A9W8NTM4_9AGAR</name>
<keyword evidence="3" id="KW-0732">Signal</keyword>
<dbReference type="PROSITE" id="PS00028">
    <property type="entry name" value="ZINC_FINGER_C2H2_1"/>
    <property type="match status" value="1"/>
</dbReference>
<comment type="caution">
    <text evidence="5">The sequence shown here is derived from an EMBL/GenBank/DDBJ whole genome shotgun (WGS) entry which is preliminary data.</text>
</comment>